<dbReference type="SUPFAM" id="SSF47240">
    <property type="entry name" value="Ferritin-like"/>
    <property type="match status" value="1"/>
</dbReference>
<evidence type="ECO:0000313" key="2">
    <source>
        <dbReference type="Proteomes" id="UP000680116"/>
    </source>
</evidence>
<keyword evidence="2" id="KW-1185">Reference proteome</keyword>
<accession>A0ABN7QY84</accession>
<dbReference type="EMBL" id="OU015430">
    <property type="protein sequence ID" value="CAG4973373.1"/>
    <property type="molecule type" value="Genomic_DNA"/>
</dbReference>
<dbReference type="Proteomes" id="UP000680116">
    <property type="component" value="Chromosome"/>
</dbReference>
<sequence>MATSKHDQAQLHELLYQALETEIGGAQIYEMAIECAVNDDLRKEWQEYLEETRTHRKVLLNVFSELGLDPEVRTPGREVVAHLGQSYVAAMQMAMKAGDPVAAELVAGECVVLAETKDHLNWELIGHVSKKATGKEGSVLKQAFEAVEQQEDHHLYHTTGWTRELWMGALGLPAVLPPPEEVKNVETKIGASRAEQARGEMLKRSH</sequence>
<proteinExistence type="predicted"/>
<protein>
    <recommendedName>
        <fullName evidence="3">DUF892 family protein</fullName>
    </recommendedName>
</protein>
<dbReference type="InterPro" id="IPR012347">
    <property type="entry name" value="Ferritin-like"/>
</dbReference>
<name>A0ABN7QY84_9GAMM</name>
<reference evidence="1 2" key="1">
    <citation type="submission" date="2021-04" db="EMBL/GenBank/DDBJ databases">
        <authorList>
            <person name="Rodrigo-Torres L."/>
            <person name="Arahal R. D."/>
            <person name="Lucena T."/>
        </authorList>
    </citation>
    <scope>NUCLEOTIDE SEQUENCE [LARGE SCALE GENOMIC DNA]</scope>
    <source>
        <strain evidence="1 2">CECT 30171</strain>
    </source>
</reference>
<evidence type="ECO:0000313" key="1">
    <source>
        <dbReference type="EMBL" id="CAG4973373.1"/>
    </source>
</evidence>
<evidence type="ECO:0008006" key="3">
    <source>
        <dbReference type="Google" id="ProtNLM"/>
    </source>
</evidence>
<organism evidence="1 2">
    <name type="scientific">Novilysobacter luteus</name>
    <dbReference type="NCBI Taxonomy" id="2822368"/>
    <lineage>
        <taxon>Bacteria</taxon>
        <taxon>Pseudomonadati</taxon>
        <taxon>Pseudomonadota</taxon>
        <taxon>Gammaproteobacteria</taxon>
        <taxon>Lysobacterales</taxon>
        <taxon>Lysobacteraceae</taxon>
        <taxon>Novilysobacter</taxon>
    </lineage>
</organism>
<dbReference type="InterPro" id="IPR009078">
    <property type="entry name" value="Ferritin-like_SF"/>
</dbReference>
<dbReference type="CDD" id="cd00657">
    <property type="entry name" value="Ferritin_like"/>
    <property type="match status" value="1"/>
</dbReference>
<dbReference type="RefSeq" id="WP_215218053.1">
    <property type="nucleotide sequence ID" value="NZ_OU015430.1"/>
</dbReference>
<gene>
    <name evidence="1" type="ORF">LYB30171_01439</name>
</gene>
<dbReference type="Gene3D" id="1.20.1260.10">
    <property type="match status" value="1"/>
</dbReference>